<dbReference type="PANTHER" id="PTHR35530">
    <property type="entry name" value="TAUTOMERASE-RELATED"/>
    <property type="match status" value="1"/>
</dbReference>
<keyword evidence="5" id="KW-1185">Reference proteome</keyword>
<dbReference type="Pfam" id="PF01361">
    <property type="entry name" value="Tautomerase"/>
    <property type="match status" value="2"/>
</dbReference>
<dbReference type="Gene3D" id="3.30.429.10">
    <property type="entry name" value="Macrophage Migration Inhibitory Factor"/>
    <property type="match status" value="2"/>
</dbReference>
<evidence type="ECO:0000313" key="5">
    <source>
        <dbReference type="Proteomes" id="UP000635316"/>
    </source>
</evidence>
<evidence type="ECO:0000256" key="1">
    <source>
        <dbReference type="ARBA" id="ARBA00006723"/>
    </source>
</evidence>
<proteinExistence type="inferred from homology"/>
<feature type="domain" description="4-oxalocrotonate tautomerase-like" evidence="3">
    <location>
        <begin position="64"/>
        <end position="116"/>
    </location>
</feature>
<organism evidence="4 5">
    <name type="scientific">Advenella mandrilli</name>
    <dbReference type="NCBI Taxonomy" id="2800330"/>
    <lineage>
        <taxon>Bacteria</taxon>
        <taxon>Pseudomonadati</taxon>
        <taxon>Pseudomonadota</taxon>
        <taxon>Betaproteobacteria</taxon>
        <taxon>Burkholderiales</taxon>
        <taxon>Alcaligenaceae</taxon>
    </lineage>
</organism>
<comment type="similarity">
    <text evidence="1">Belongs to the 4-oxalocrotonate tautomerase family.</text>
</comment>
<dbReference type="SUPFAM" id="SSF55331">
    <property type="entry name" value="Tautomerase/MIF"/>
    <property type="match status" value="1"/>
</dbReference>
<sequence>MPFIHAQILSGHSTEQKQALLKNATTAVQESIGASVASIRVTIQEFQPFEVMISGQEGQAFATVHVHLIEGRTEALKAALIAALSKATSDSLGISLDDVRVMAIDIPKENMGVAGGISAKAAGR</sequence>
<feature type="domain" description="4-oxalocrotonate tautomerase-like" evidence="3">
    <location>
        <begin position="2"/>
        <end position="55"/>
    </location>
</feature>
<gene>
    <name evidence="4" type="ORF">JHL22_06715</name>
</gene>
<dbReference type="InterPro" id="IPR014347">
    <property type="entry name" value="Tautomerase/MIF_sf"/>
</dbReference>
<name>A0ABS1ECW6_9BURK</name>
<evidence type="ECO:0000313" key="4">
    <source>
        <dbReference type="EMBL" id="MBK1780903.1"/>
    </source>
</evidence>
<evidence type="ECO:0000256" key="2">
    <source>
        <dbReference type="ARBA" id="ARBA00023235"/>
    </source>
</evidence>
<reference evidence="4 5" key="1">
    <citation type="submission" date="2020-12" db="EMBL/GenBank/DDBJ databases">
        <authorList>
            <person name="Lu T."/>
            <person name="Wang Q."/>
            <person name="Han X."/>
        </authorList>
    </citation>
    <scope>NUCLEOTIDE SEQUENCE [LARGE SCALE GENOMIC DNA]</scope>
    <source>
        <strain evidence="4 5">WQ 585</strain>
    </source>
</reference>
<accession>A0ABS1ECW6</accession>
<evidence type="ECO:0000259" key="3">
    <source>
        <dbReference type="Pfam" id="PF01361"/>
    </source>
</evidence>
<dbReference type="InterPro" id="IPR004370">
    <property type="entry name" value="4-OT-like_dom"/>
</dbReference>
<protein>
    <submittedName>
        <fullName evidence="4">Tautomerase family protein</fullName>
    </submittedName>
</protein>
<keyword evidence="2" id="KW-0413">Isomerase</keyword>
<dbReference type="EMBL" id="JAENGP010000006">
    <property type="protein sequence ID" value="MBK1780903.1"/>
    <property type="molecule type" value="Genomic_DNA"/>
</dbReference>
<comment type="caution">
    <text evidence="4">The sequence shown here is derived from an EMBL/GenBank/DDBJ whole genome shotgun (WGS) entry which is preliminary data.</text>
</comment>
<dbReference type="PANTHER" id="PTHR35530:SF1">
    <property type="entry name" value="2-HYDROXYMUCONATE TAUTOMERASE"/>
    <property type="match status" value="1"/>
</dbReference>
<dbReference type="RefSeq" id="WP_200235261.1">
    <property type="nucleotide sequence ID" value="NZ_JAENGP010000006.1"/>
</dbReference>
<dbReference type="Proteomes" id="UP000635316">
    <property type="component" value="Unassembled WGS sequence"/>
</dbReference>